<dbReference type="Proteomes" id="UP000565613">
    <property type="component" value="Unassembled WGS sequence"/>
</dbReference>
<dbReference type="RefSeq" id="WP_170103291.1">
    <property type="nucleotide sequence ID" value="NZ_JABAGR010000002.1"/>
</dbReference>
<protein>
    <submittedName>
        <fullName evidence="1">Uncharacterized protein</fullName>
    </submittedName>
</protein>
<dbReference type="AlphaFoldDB" id="A0A7X9XZR5"/>
<gene>
    <name evidence="1" type="ORF">HF885_01885</name>
</gene>
<accession>A0A7X9XZR5</accession>
<comment type="caution">
    <text evidence="1">The sequence shown here is derived from an EMBL/GenBank/DDBJ whole genome shotgun (WGS) entry which is preliminary data.</text>
</comment>
<organism evidence="1 2">
    <name type="scientific">Parafannyhessea umbonata</name>
    <dbReference type="NCBI Taxonomy" id="604330"/>
    <lineage>
        <taxon>Bacteria</taxon>
        <taxon>Bacillati</taxon>
        <taxon>Actinomycetota</taxon>
        <taxon>Coriobacteriia</taxon>
        <taxon>Coriobacteriales</taxon>
        <taxon>Atopobiaceae</taxon>
        <taxon>Parafannyhessea</taxon>
    </lineage>
</organism>
<name>A0A7X9XZR5_9ACTN</name>
<dbReference type="EMBL" id="JABAGR010000002">
    <property type="protein sequence ID" value="NMF25197.1"/>
    <property type="molecule type" value="Genomic_DNA"/>
</dbReference>
<evidence type="ECO:0000313" key="1">
    <source>
        <dbReference type="EMBL" id="NMF25197.1"/>
    </source>
</evidence>
<evidence type="ECO:0000313" key="2">
    <source>
        <dbReference type="Proteomes" id="UP000565613"/>
    </source>
</evidence>
<sequence length="75" mass="8464">MSREGGYLHIYSDDLALELAVHAVTWDRRDSWCEGQWADAQPEELPSQPVTTSISRVELAPGKPAFAKFDFGRWA</sequence>
<reference evidence="1 2" key="1">
    <citation type="submission" date="2020-04" db="EMBL/GenBank/DDBJ databases">
        <authorList>
            <person name="Hitch T.C.A."/>
            <person name="Wylensek D."/>
            <person name="Clavel T."/>
        </authorList>
    </citation>
    <scope>NUCLEOTIDE SEQUENCE [LARGE SCALE GENOMIC DNA]</scope>
    <source>
        <strain evidence="1 2">105184</strain>
    </source>
</reference>
<proteinExistence type="predicted"/>